<proteinExistence type="inferred from homology"/>
<dbReference type="EMBL" id="JAVDPY010000009">
    <property type="protein sequence ID" value="MDR6335794.1"/>
    <property type="molecule type" value="Genomic_DNA"/>
</dbReference>
<evidence type="ECO:0000256" key="2">
    <source>
        <dbReference type="ARBA" id="ARBA00023002"/>
    </source>
</evidence>
<gene>
    <name evidence="6" type="primary">macA</name>
    <name evidence="7" type="ORF">GGQ86_004292</name>
    <name evidence="6" type="ORF">XFLAVUS301_39570</name>
</gene>
<dbReference type="InterPro" id="IPR001670">
    <property type="entry name" value="ADH_Fe/GldA"/>
</dbReference>
<feature type="domain" description="Alcohol dehydrogenase iron-type/glycerol dehydrogenase GldA" evidence="4">
    <location>
        <begin position="11"/>
        <end position="153"/>
    </location>
</feature>
<dbReference type="GO" id="GO:0004022">
    <property type="term" value="F:alcohol dehydrogenase (NAD+) activity"/>
    <property type="evidence" value="ECO:0007669"/>
    <property type="project" value="TreeGrafter"/>
</dbReference>
<name>A0A9W6CKV5_XANFL</name>
<dbReference type="PANTHER" id="PTHR11496">
    <property type="entry name" value="ALCOHOL DEHYDROGENASE"/>
    <property type="match status" value="1"/>
</dbReference>
<feature type="domain" description="Fe-containing alcohol dehydrogenase-like C-terminal" evidence="5">
    <location>
        <begin position="166"/>
        <end position="347"/>
    </location>
</feature>
<keyword evidence="2" id="KW-0560">Oxidoreductase</keyword>
<evidence type="ECO:0000256" key="1">
    <source>
        <dbReference type="ARBA" id="ARBA00007358"/>
    </source>
</evidence>
<accession>A0A9W6CKV5</accession>
<dbReference type="Proteomes" id="UP001245370">
    <property type="component" value="Unassembled WGS sequence"/>
</dbReference>
<dbReference type="AlphaFoldDB" id="A0A9W6CKV5"/>
<dbReference type="InterPro" id="IPR039697">
    <property type="entry name" value="Alcohol_dehydrogenase_Fe"/>
</dbReference>
<keyword evidence="9" id="KW-1185">Reference proteome</keyword>
<comment type="similarity">
    <text evidence="1">Belongs to the iron-containing alcohol dehydrogenase family.</text>
</comment>
<evidence type="ECO:0000313" key="6">
    <source>
        <dbReference type="EMBL" id="GLI24283.1"/>
    </source>
</evidence>
<dbReference type="EMBL" id="BSDO01000007">
    <property type="protein sequence ID" value="GLI24283.1"/>
    <property type="molecule type" value="Genomic_DNA"/>
</dbReference>
<protein>
    <submittedName>
        <fullName evidence="7">Alcohol dehydrogenase class IV</fullName>
    </submittedName>
    <submittedName>
        <fullName evidence="6">Maleylacetate reductase</fullName>
    </submittedName>
</protein>
<dbReference type="RefSeq" id="WP_281809074.1">
    <property type="nucleotide sequence ID" value="NZ_BSDO01000007.1"/>
</dbReference>
<dbReference type="GO" id="GO:0018506">
    <property type="term" value="F:maleylacetate reductase activity"/>
    <property type="evidence" value="ECO:0007669"/>
    <property type="project" value="InterPro"/>
</dbReference>
<sequence length="362" mass="37581">MIETFTYEALPIRVRFGRGTVAEVGAEVARLGARRALVLTTPQQAGEGERIGGLIGEACAGVFPGATMHTPVEVTEQALDALKAADADCVVALGGGSTTGLGKALALRTGVPQLVIPTTYAGSEMTPILGETQEGRKTTIRSLDVLPEAVIYDVDLTLTLPAGLSATSGVNAIAHAVEALYARDRNPVISLMAEDGIRTLSSALPILIHEPANIEARTMALYGAWLCGCCLGAVGMALHHKLCHTLGGTFNLPHAETHTIVLPHAVAYNAPAAPEAMAAITRALGAPDAAQGLFDLVRALGVPRALSEIGMPADGIDTAADIAVENPYWNPRPVTRDGIRALIARAYAGERPVAAERAEEAA</sequence>
<reference evidence="7 9" key="2">
    <citation type="submission" date="2023-07" db="EMBL/GenBank/DDBJ databases">
        <title>Genomic Encyclopedia of Type Strains, Phase IV (KMG-IV): sequencing the most valuable type-strain genomes for metagenomic binning, comparative biology and taxonomic classification.</title>
        <authorList>
            <person name="Goeker M."/>
        </authorList>
    </citation>
    <scope>NUCLEOTIDE SEQUENCE [LARGE SCALE GENOMIC DNA]</scope>
    <source>
        <strain evidence="7 9">DSM 338</strain>
    </source>
</reference>
<evidence type="ECO:0000256" key="3">
    <source>
        <dbReference type="ARBA" id="ARBA00023027"/>
    </source>
</evidence>
<evidence type="ECO:0000313" key="8">
    <source>
        <dbReference type="Proteomes" id="UP001144397"/>
    </source>
</evidence>
<organism evidence="6 8">
    <name type="scientific">Xanthobacter flavus</name>
    <dbReference type="NCBI Taxonomy" id="281"/>
    <lineage>
        <taxon>Bacteria</taxon>
        <taxon>Pseudomonadati</taxon>
        <taxon>Pseudomonadota</taxon>
        <taxon>Alphaproteobacteria</taxon>
        <taxon>Hyphomicrobiales</taxon>
        <taxon>Xanthobacteraceae</taxon>
        <taxon>Xanthobacter</taxon>
    </lineage>
</organism>
<dbReference type="GeneID" id="95764731"/>
<evidence type="ECO:0000259" key="4">
    <source>
        <dbReference type="Pfam" id="PF00465"/>
    </source>
</evidence>
<comment type="caution">
    <text evidence="6">The sequence shown here is derived from an EMBL/GenBank/DDBJ whole genome shotgun (WGS) entry which is preliminary data.</text>
</comment>
<dbReference type="Pfam" id="PF25137">
    <property type="entry name" value="ADH_Fe_C"/>
    <property type="match status" value="1"/>
</dbReference>
<evidence type="ECO:0000259" key="5">
    <source>
        <dbReference type="Pfam" id="PF25137"/>
    </source>
</evidence>
<dbReference type="InterPro" id="IPR056798">
    <property type="entry name" value="ADH_Fe_C"/>
</dbReference>
<dbReference type="Gene3D" id="3.40.50.1970">
    <property type="match status" value="1"/>
</dbReference>
<evidence type="ECO:0000313" key="7">
    <source>
        <dbReference type="EMBL" id="MDR6335794.1"/>
    </source>
</evidence>
<dbReference type="Gene3D" id="1.20.1090.10">
    <property type="entry name" value="Dehydroquinate synthase-like - alpha domain"/>
    <property type="match status" value="1"/>
</dbReference>
<evidence type="ECO:0000313" key="9">
    <source>
        <dbReference type="Proteomes" id="UP001245370"/>
    </source>
</evidence>
<keyword evidence="3" id="KW-0520">NAD</keyword>
<dbReference type="PANTHER" id="PTHR11496:SF102">
    <property type="entry name" value="ALCOHOL DEHYDROGENASE 4"/>
    <property type="match status" value="1"/>
</dbReference>
<reference evidence="6" key="1">
    <citation type="submission" date="2022-12" db="EMBL/GenBank/DDBJ databases">
        <title>Reference genome sequencing for broad-spectrum identification of bacterial and archaeal isolates by mass spectrometry.</title>
        <authorList>
            <person name="Sekiguchi Y."/>
            <person name="Tourlousse D.M."/>
        </authorList>
    </citation>
    <scope>NUCLEOTIDE SEQUENCE</scope>
    <source>
        <strain evidence="6">301</strain>
    </source>
</reference>
<dbReference type="CDD" id="cd08177">
    <property type="entry name" value="MAR"/>
    <property type="match status" value="1"/>
</dbReference>
<dbReference type="Pfam" id="PF00465">
    <property type="entry name" value="Fe-ADH"/>
    <property type="match status" value="1"/>
</dbReference>
<dbReference type="GO" id="GO:0046872">
    <property type="term" value="F:metal ion binding"/>
    <property type="evidence" value="ECO:0007669"/>
    <property type="project" value="InterPro"/>
</dbReference>
<dbReference type="SUPFAM" id="SSF56796">
    <property type="entry name" value="Dehydroquinate synthase-like"/>
    <property type="match status" value="1"/>
</dbReference>
<dbReference type="InterPro" id="IPR034786">
    <property type="entry name" value="MAR"/>
</dbReference>
<dbReference type="Proteomes" id="UP001144397">
    <property type="component" value="Unassembled WGS sequence"/>
</dbReference>